<reference evidence="1" key="1">
    <citation type="journal article" date="2015" name="Nature">
        <title>Complex archaea that bridge the gap between prokaryotes and eukaryotes.</title>
        <authorList>
            <person name="Spang A."/>
            <person name="Saw J.H."/>
            <person name="Jorgensen S.L."/>
            <person name="Zaremba-Niedzwiedzka K."/>
            <person name="Martijn J."/>
            <person name="Lind A.E."/>
            <person name="van Eijk R."/>
            <person name="Schleper C."/>
            <person name="Guy L."/>
            <person name="Ettema T.J."/>
        </authorList>
    </citation>
    <scope>NUCLEOTIDE SEQUENCE</scope>
</reference>
<protein>
    <submittedName>
        <fullName evidence="1">Uncharacterized protein</fullName>
    </submittedName>
</protein>
<sequence>MSIQKMTFEEILRSKFRHHAVFFGRVQCPCCGATVAEMPIEEWVKLENYRKMRHEEYLRKHKLAKDMDVRNEDDPNEH</sequence>
<dbReference type="EMBL" id="LAZR01012553">
    <property type="protein sequence ID" value="KKM26230.1"/>
    <property type="molecule type" value="Genomic_DNA"/>
</dbReference>
<gene>
    <name evidence="1" type="ORF">LCGC14_1586810</name>
</gene>
<name>A0A0F9LFK8_9ZZZZ</name>
<proteinExistence type="predicted"/>
<comment type="caution">
    <text evidence="1">The sequence shown here is derived from an EMBL/GenBank/DDBJ whole genome shotgun (WGS) entry which is preliminary data.</text>
</comment>
<organism evidence="1">
    <name type="scientific">marine sediment metagenome</name>
    <dbReference type="NCBI Taxonomy" id="412755"/>
    <lineage>
        <taxon>unclassified sequences</taxon>
        <taxon>metagenomes</taxon>
        <taxon>ecological metagenomes</taxon>
    </lineage>
</organism>
<accession>A0A0F9LFK8</accession>
<evidence type="ECO:0000313" key="1">
    <source>
        <dbReference type="EMBL" id="KKM26230.1"/>
    </source>
</evidence>
<dbReference type="AlphaFoldDB" id="A0A0F9LFK8"/>